<comment type="similarity">
    <text evidence="1">Belongs to the eukaryotic/archaeal PrmC-related family.</text>
</comment>
<dbReference type="GO" id="GO:0008276">
    <property type="term" value="F:protein methyltransferase activity"/>
    <property type="evidence" value="ECO:0007669"/>
    <property type="project" value="TreeGrafter"/>
</dbReference>
<dbReference type="Gene3D" id="3.40.50.150">
    <property type="entry name" value="Vaccinia Virus protein VP39"/>
    <property type="match status" value="1"/>
</dbReference>
<evidence type="ECO:0000256" key="2">
    <source>
        <dbReference type="ARBA" id="ARBA00022603"/>
    </source>
</evidence>
<proteinExistence type="inferred from homology"/>
<dbReference type="InterPro" id="IPR029063">
    <property type="entry name" value="SAM-dependent_MTases_sf"/>
</dbReference>
<dbReference type="InterPro" id="IPR056684">
    <property type="entry name" value="DUF7782"/>
</dbReference>
<sequence>MTTPHNARPVGTPFTQPFDPAHPLSEVAPELCRALEKAGLTPQGLLGLLGPHGVEALYRGEPGAIPPATESHGITLLRVFFLHEPIAADRLAEALGEPTLVSKLCDARAFVAVPGKDGADSQLRCVVDIRAHVVSGRQVWVWADVDASLVDHVPGPEHVLGVGAASLSLLGSVPTDPVDSVLDIGTGSGIQLLGQADSATTLVGTDLHARALDFAAASLTASGANAELLQGPWFEPVAGRRFSRIVANPPFVVGVPEVGHVYRDSGLNLDGASELVVSQAADYLEPGGTAHLLAAWVHRADEAWEQRVARWLPNHGVTAWVMQRDVADPALYVSTWLRDESIDPRSVEGVERTRLWLEHFRRHEVTGIGFGFVAVQRIADDAPSEVIAEDLSQPFTDPLGPEVAEHFARAEWLRNSTADDVANSRFVLRPGVAREEVQVADTHSGMGFGPAALRLTRTDGPRFSHDVDEHVAAVVAGLHPEGLPLGEVAALYAVAHGLDDEAFLDELIPLIVDLMRHGIVIPQELVS</sequence>
<dbReference type="CDD" id="cd02440">
    <property type="entry name" value="AdoMet_MTases"/>
    <property type="match status" value="1"/>
</dbReference>
<dbReference type="GO" id="GO:0032259">
    <property type="term" value="P:methylation"/>
    <property type="evidence" value="ECO:0007669"/>
    <property type="project" value="UniProtKB-KW"/>
</dbReference>
<dbReference type="PANTHER" id="PTHR45875:SF1">
    <property type="entry name" value="METHYLTRANSFERASE N6AMT1"/>
    <property type="match status" value="1"/>
</dbReference>
<accession>A0A7G7CQ24</accession>
<keyword evidence="4" id="KW-0949">S-adenosyl-L-methionine</keyword>
<evidence type="ECO:0000313" key="9">
    <source>
        <dbReference type="EMBL" id="QNE89690.1"/>
    </source>
</evidence>
<dbReference type="RefSeq" id="WP_185176064.1">
    <property type="nucleotide sequence ID" value="NZ_CP059404.1"/>
</dbReference>
<dbReference type="SUPFAM" id="SSF53335">
    <property type="entry name" value="S-adenosyl-L-methionine-dependent methyltransferases"/>
    <property type="match status" value="1"/>
</dbReference>
<dbReference type="Pfam" id="PF25004">
    <property type="entry name" value="DUF7782"/>
    <property type="match status" value="1"/>
</dbReference>
<evidence type="ECO:0000313" key="10">
    <source>
        <dbReference type="Proteomes" id="UP000515743"/>
    </source>
</evidence>
<dbReference type="GO" id="GO:0008757">
    <property type="term" value="F:S-adenosylmethionine-dependent methyltransferase activity"/>
    <property type="evidence" value="ECO:0007669"/>
    <property type="project" value="TreeGrafter"/>
</dbReference>
<name>A0A7G7CQ24_9CORY</name>
<dbReference type="PROSITE" id="PS00092">
    <property type="entry name" value="N6_MTASE"/>
    <property type="match status" value="1"/>
</dbReference>
<gene>
    <name evidence="9" type="ORF">H0194_01115</name>
</gene>
<dbReference type="GO" id="GO:0003676">
    <property type="term" value="F:nucleic acid binding"/>
    <property type="evidence" value="ECO:0007669"/>
    <property type="project" value="InterPro"/>
</dbReference>
<dbReference type="Pfam" id="PF23186">
    <property type="entry name" value="DUF7059"/>
    <property type="match status" value="1"/>
</dbReference>
<dbReference type="InterPro" id="IPR052190">
    <property type="entry name" value="Euk-Arch_PrmC-MTase"/>
</dbReference>
<evidence type="ECO:0000256" key="1">
    <source>
        <dbReference type="ARBA" id="ARBA00006149"/>
    </source>
</evidence>
<dbReference type="Proteomes" id="UP000515743">
    <property type="component" value="Chromosome"/>
</dbReference>
<feature type="domain" description="DUF7782" evidence="8">
    <location>
        <begin position="404"/>
        <end position="522"/>
    </location>
</feature>
<evidence type="ECO:0000259" key="8">
    <source>
        <dbReference type="Pfam" id="PF25004"/>
    </source>
</evidence>
<dbReference type="AlphaFoldDB" id="A0A7G7CQ24"/>
<dbReference type="InterPro" id="IPR002052">
    <property type="entry name" value="DNA_methylase_N6_adenine_CS"/>
</dbReference>
<evidence type="ECO:0000256" key="4">
    <source>
        <dbReference type="ARBA" id="ARBA00022691"/>
    </source>
</evidence>
<keyword evidence="10" id="KW-1185">Reference proteome</keyword>
<organism evidence="9 10">
    <name type="scientific">Corynebacterium incognita</name>
    <dbReference type="NCBI Taxonomy" id="2754725"/>
    <lineage>
        <taxon>Bacteria</taxon>
        <taxon>Bacillati</taxon>
        <taxon>Actinomycetota</taxon>
        <taxon>Actinomycetes</taxon>
        <taxon>Mycobacteriales</taxon>
        <taxon>Corynebacteriaceae</taxon>
        <taxon>Corynebacterium</taxon>
    </lineage>
</organism>
<evidence type="ECO:0000256" key="5">
    <source>
        <dbReference type="SAM" id="MobiDB-lite"/>
    </source>
</evidence>
<dbReference type="KEGG" id="cik:H0194_01115"/>
<dbReference type="InterPro" id="IPR007848">
    <property type="entry name" value="Small_mtfrase_dom"/>
</dbReference>
<evidence type="ECO:0000259" key="7">
    <source>
        <dbReference type="Pfam" id="PF23186"/>
    </source>
</evidence>
<dbReference type="PANTHER" id="PTHR45875">
    <property type="entry name" value="METHYLTRANSFERASE N6AMT1"/>
    <property type="match status" value="1"/>
</dbReference>
<feature type="region of interest" description="Disordered" evidence="5">
    <location>
        <begin position="1"/>
        <end position="20"/>
    </location>
</feature>
<dbReference type="GO" id="GO:0035657">
    <property type="term" value="C:eRF1 methyltransferase complex"/>
    <property type="evidence" value="ECO:0007669"/>
    <property type="project" value="TreeGrafter"/>
</dbReference>
<feature type="domain" description="Methyltransferase small" evidence="6">
    <location>
        <begin position="165"/>
        <end position="292"/>
    </location>
</feature>
<dbReference type="Pfam" id="PF05175">
    <property type="entry name" value="MTS"/>
    <property type="match status" value="1"/>
</dbReference>
<reference evidence="9 10" key="1">
    <citation type="submission" date="2020-07" db="EMBL/GenBank/DDBJ databases">
        <title>Complete genome and description of Corynebacterium incognita strain Marseille-Q3630 sp. nov.</title>
        <authorList>
            <person name="Boxberger M."/>
        </authorList>
    </citation>
    <scope>NUCLEOTIDE SEQUENCE [LARGE SCALE GENOMIC DNA]</scope>
    <source>
        <strain evidence="9 10">Marseille-Q3630</strain>
    </source>
</reference>
<evidence type="ECO:0000256" key="3">
    <source>
        <dbReference type="ARBA" id="ARBA00022679"/>
    </source>
</evidence>
<dbReference type="GO" id="GO:0008170">
    <property type="term" value="F:N-methyltransferase activity"/>
    <property type="evidence" value="ECO:0007669"/>
    <property type="project" value="UniProtKB-ARBA"/>
</dbReference>
<evidence type="ECO:0000259" key="6">
    <source>
        <dbReference type="Pfam" id="PF05175"/>
    </source>
</evidence>
<feature type="domain" description="DUF7059" evidence="7">
    <location>
        <begin position="38"/>
        <end position="109"/>
    </location>
</feature>
<keyword evidence="2 9" id="KW-0489">Methyltransferase</keyword>
<dbReference type="InterPro" id="IPR055487">
    <property type="entry name" value="DUF7059"/>
</dbReference>
<dbReference type="EMBL" id="CP059404">
    <property type="protein sequence ID" value="QNE89690.1"/>
    <property type="molecule type" value="Genomic_DNA"/>
</dbReference>
<keyword evidence="3 9" id="KW-0808">Transferase</keyword>
<protein>
    <submittedName>
        <fullName evidence="9">Methyltransferase</fullName>
    </submittedName>
</protein>